<gene>
    <name evidence="2" type="ORF">IB211_01162c</name>
</gene>
<evidence type="ECO:0000313" key="3">
    <source>
        <dbReference type="Proteomes" id="UP000064844"/>
    </source>
</evidence>
<dbReference type="STRING" id="1297617.IB211_01162c"/>
<evidence type="ECO:0000313" key="2">
    <source>
        <dbReference type="EMBL" id="ALP93555.1"/>
    </source>
</evidence>
<protein>
    <submittedName>
        <fullName evidence="2">Uncharacterized protein</fullName>
    </submittedName>
</protein>
<organism evidence="2 3">
    <name type="scientific">Intestinimonas butyriciproducens</name>
    <dbReference type="NCBI Taxonomy" id="1297617"/>
    <lineage>
        <taxon>Bacteria</taxon>
        <taxon>Bacillati</taxon>
        <taxon>Bacillota</taxon>
        <taxon>Clostridia</taxon>
        <taxon>Eubacteriales</taxon>
        <taxon>Intestinimonas</taxon>
    </lineage>
</organism>
<dbReference type="KEGG" id="ibu:IB211_01162c"/>
<keyword evidence="3" id="KW-1185">Reference proteome</keyword>
<dbReference type="Proteomes" id="UP000064844">
    <property type="component" value="Chromosome"/>
</dbReference>
<proteinExistence type="predicted"/>
<dbReference type="AlphaFoldDB" id="A0A0S2W2L9"/>
<evidence type="ECO:0000256" key="1">
    <source>
        <dbReference type="SAM" id="MobiDB-lite"/>
    </source>
</evidence>
<accession>A0A0S2W2L9</accession>
<reference evidence="2 3" key="1">
    <citation type="journal article" date="2015" name="Nat. Commun.">
        <title>Production of butyrate from lysine and the Amadori product fructoselysine by a human gut commensal.</title>
        <authorList>
            <person name="Bui T.P."/>
            <person name="Ritari J."/>
            <person name="Boeren S."/>
            <person name="de Waard P."/>
            <person name="Plugge C.M."/>
            <person name="de Vos W.M."/>
        </authorList>
    </citation>
    <scope>NUCLEOTIDE SEQUENCE [LARGE SCALE GENOMIC DNA]</scope>
    <source>
        <strain evidence="2 3">AF211</strain>
    </source>
</reference>
<feature type="region of interest" description="Disordered" evidence="1">
    <location>
        <begin position="1"/>
        <end position="25"/>
    </location>
</feature>
<reference evidence="3" key="2">
    <citation type="submission" date="2015-04" db="EMBL/GenBank/DDBJ databases">
        <title>A butyrogenic pathway from the amino acid lysine in a human gut commensal.</title>
        <authorList>
            <person name="de Vos W.M."/>
            <person name="Bui N.T.P."/>
            <person name="Plugge C.M."/>
            <person name="Ritari J."/>
        </authorList>
    </citation>
    <scope>NUCLEOTIDE SEQUENCE [LARGE SCALE GENOMIC DNA]</scope>
    <source>
        <strain evidence="3">AF211</strain>
    </source>
</reference>
<dbReference type="EMBL" id="CP011307">
    <property type="protein sequence ID" value="ALP93555.1"/>
    <property type="molecule type" value="Genomic_DNA"/>
</dbReference>
<sequence>MQISLSPPVQVKPILSPSRPDSKKSGYTKYWYNPIIARY</sequence>
<name>A0A0S2W2L9_9FIRM</name>